<dbReference type="AlphaFoldDB" id="A0A9J6RAK0"/>
<evidence type="ECO:0000256" key="2">
    <source>
        <dbReference type="ARBA" id="ARBA00004948"/>
    </source>
</evidence>
<evidence type="ECO:0000313" key="11">
    <source>
        <dbReference type="EMBL" id="MCZ0702281.1"/>
    </source>
</evidence>
<keyword evidence="9" id="KW-0378">Hydrolase</keyword>
<comment type="pathway">
    <text evidence="2 9">Cofactor biosynthesis; thiamine diphosphate biosynthesis.</text>
</comment>
<sequence length="227" mass="26147">MSFSQELRTESEVIFQGIFEHPYVDGLGKGDVPKGALIHYVKADFEYLNAFINIYGLAIAKSSNREDMAYFYEQIGFVLNSEVHPHNNLCRVAGVAYDDLQGYPLPPTADHYVSHMKSAAQQGSMGELLAALLPCPWTYLEIGHYLIDKYKPEPDHPFYDWITFYATEEVESITTELREKLDQWAQNVGETEKDKARQAFIKSCQLEYAFWEMAYTQEEWPFQVATK</sequence>
<dbReference type="InterPro" id="IPR050967">
    <property type="entry name" value="Thiamine_Salvage_TenA"/>
</dbReference>
<gene>
    <name evidence="11" type="primary">tenA</name>
    <name evidence="11" type="ORF">OWO01_03525</name>
</gene>
<evidence type="ECO:0000313" key="12">
    <source>
        <dbReference type="Proteomes" id="UP001084197"/>
    </source>
</evidence>
<dbReference type="GO" id="GO:0005829">
    <property type="term" value="C:cytosol"/>
    <property type="evidence" value="ECO:0007669"/>
    <property type="project" value="TreeGrafter"/>
</dbReference>
<comment type="catalytic activity">
    <reaction evidence="8 9">
        <text>thiamine + H2O = 5-(2-hydroxyethyl)-4-methylthiazole + 4-amino-5-hydroxymethyl-2-methylpyrimidine + H(+)</text>
        <dbReference type="Rhea" id="RHEA:17509"/>
        <dbReference type="ChEBI" id="CHEBI:15377"/>
        <dbReference type="ChEBI" id="CHEBI:15378"/>
        <dbReference type="ChEBI" id="CHEBI:16892"/>
        <dbReference type="ChEBI" id="CHEBI:17957"/>
        <dbReference type="ChEBI" id="CHEBI:18385"/>
        <dbReference type="EC" id="3.5.99.2"/>
    </reaction>
</comment>
<dbReference type="InterPro" id="IPR016084">
    <property type="entry name" value="Haem_Oase-like_multi-hlx"/>
</dbReference>
<dbReference type="InterPro" id="IPR027574">
    <property type="entry name" value="Thiaminase_II"/>
</dbReference>
<feature type="domain" description="Thiaminase-2/PQQC" evidence="10">
    <location>
        <begin position="13"/>
        <end position="216"/>
    </location>
</feature>
<dbReference type="NCBIfam" id="TIGR04306">
    <property type="entry name" value="salvage_TenA"/>
    <property type="match status" value="1"/>
</dbReference>
<evidence type="ECO:0000256" key="5">
    <source>
        <dbReference type="ARBA" id="ARBA00012684"/>
    </source>
</evidence>
<organism evidence="11 12">
    <name type="scientific">Natronobacillus azotifigens</name>
    <dbReference type="NCBI Taxonomy" id="472978"/>
    <lineage>
        <taxon>Bacteria</taxon>
        <taxon>Bacillati</taxon>
        <taxon>Bacillota</taxon>
        <taxon>Bacilli</taxon>
        <taxon>Bacillales</taxon>
        <taxon>Bacillaceae</taxon>
        <taxon>Natronobacillus</taxon>
    </lineage>
</organism>
<comment type="similarity">
    <text evidence="3 9">Belongs to the TenA family.</text>
</comment>
<comment type="function">
    <text evidence="9">Catalyzes an amino-pyrimidine hydrolysis reaction at the C5' of the pyrimidine moiety of thiamine compounds, a reaction that is part of a thiamine salvage pathway.</text>
</comment>
<dbReference type="RefSeq" id="WP_268779048.1">
    <property type="nucleotide sequence ID" value="NZ_JAPRAT010000004.1"/>
</dbReference>
<evidence type="ECO:0000256" key="3">
    <source>
        <dbReference type="ARBA" id="ARBA00010264"/>
    </source>
</evidence>
<evidence type="ECO:0000256" key="8">
    <source>
        <dbReference type="ARBA" id="ARBA00048337"/>
    </source>
</evidence>
<dbReference type="Pfam" id="PF03070">
    <property type="entry name" value="TENA_THI-4"/>
    <property type="match status" value="1"/>
</dbReference>
<dbReference type="SUPFAM" id="SSF48613">
    <property type="entry name" value="Heme oxygenase-like"/>
    <property type="match status" value="1"/>
</dbReference>
<keyword evidence="7 9" id="KW-0784">Thiamine biosynthesis</keyword>
<dbReference type="Proteomes" id="UP001084197">
    <property type="component" value="Unassembled WGS sequence"/>
</dbReference>
<keyword evidence="12" id="KW-1185">Reference proteome</keyword>
<evidence type="ECO:0000256" key="9">
    <source>
        <dbReference type="RuleBase" id="RU363093"/>
    </source>
</evidence>
<dbReference type="PANTHER" id="PTHR43198:SF2">
    <property type="entry name" value="SI:CH1073-67J19.1-RELATED"/>
    <property type="match status" value="1"/>
</dbReference>
<evidence type="ECO:0000256" key="6">
    <source>
        <dbReference type="ARBA" id="ARBA00013647"/>
    </source>
</evidence>
<dbReference type="CDD" id="cd19360">
    <property type="entry name" value="TenA_C_SaTenA-like"/>
    <property type="match status" value="1"/>
</dbReference>
<reference evidence="11" key="1">
    <citation type="submission" date="2022-11" db="EMBL/GenBank/DDBJ databases">
        <title>WGS of Natronobacillus azotifigens 24KS-1, an anaerobic diazotrophic haloalkaliphile from soda-rich habitats.</title>
        <authorList>
            <person name="Sorokin D.Y."/>
            <person name="Merkel A.Y."/>
        </authorList>
    </citation>
    <scope>NUCLEOTIDE SEQUENCE</scope>
    <source>
        <strain evidence="11">24KS-1</strain>
    </source>
</reference>
<evidence type="ECO:0000259" key="10">
    <source>
        <dbReference type="Pfam" id="PF03070"/>
    </source>
</evidence>
<dbReference type="GO" id="GO:0009228">
    <property type="term" value="P:thiamine biosynthetic process"/>
    <property type="evidence" value="ECO:0007669"/>
    <property type="project" value="UniProtKB-KW"/>
</dbReference>
<dbReference type="Gene3D" id="1.20.910.10">
    <property type="entry name" value="Heme oxygenase-like"/>
    <property type="match status" value="1"/>
</dbReference>
<dbReference type="InterPro" id="IPR004305">
    <property type="entry name" value="Thiaminase-2/PQQC"/>
</dbReference>
<dbReference type="GO" id="GO:0050334">
    <property type="term" value="F:thiaminase activity"/>
    <property type="evidence" value="ECO:0007669"/>
    <property type="project" value="UniProtKB-EC"/>
</dbReference>
<proteinExistence type="inferred from homology"/>
<dbReference type="EC" id="3.5.99.2" evidence="5 9"/>
<dbReference type="EMBL" id="JAPRAT010000004">
    <property type="protein sequence ID" value="MCZ0702281.1"/>
    <property type="molecule type" value="Genomic_DNA"/>
</dbReference>
<evidence type="ECO:0000256" key="7">
    <source>
        <dbReference type="ARBA" id="ARBA00022977"/>
    </source>
</evidence>
<comment type="caution">
    <text evidence="11">The sequence shown here is derived from an EMBL/GenBank/DDBJ whole genome shotgun (WGS) entry which is preliminary data.</text>
</comment>
<comment type="catalytic activity">
    <reaction evidence="1 9">
        <text>4-amino-5-aminomethyl-2-methylpyrimidine + H2O = 4-amino-5-hydroxymethyl-2-methylpyrimidine + NH4(+)</text>
        <dbReference type="Rhea" id="RHEA:31799"/>
        <dbReference type="ChEBI" id="CHEBI:15377"/>
        <dbReference type="ChEBI" id="CHEBI:16892"/>
        <dbReference type="ChEBI" id="CHEBI:28938"/>
        <dbReference type="ChEBI" id="CHEBI:63416"/>
        <dbReference type="EC" id="3.5.99.2"/>
    </reaction>
</comment>
<comment type="subunit">
    <text evidence="4">Homotetramer.</text>
</comment>
<dbReference type="PANTHER" id="PTHR43198">
    <property type="entry name" value="BIFUNCTIONAL TH2 PROTEIN"/>
    <property type="match status" value="1"/>
</dbReference>
<evidence type="ECO:0000256" key="1">
    <source>
        <dbReference type="ARBA" id="ARBA00001881"/>
    </source>
</evidence>
<protein>
    <recommendedName>
        <fullName evidence="6 9">Aminopyrimidine aminohydrolase</fullName>
        <ecNumber evidence="5 9">3.5.99.2</ecNumber>
    </recommendedName>
</protein>
<accession>A0A9J6RAK0</accession>
<name>A0A9J6RAK0_9BACI</name>
<evidence type="ECO:0000256" key="4">
    <source>
        <dbReference type="ARBA" id="ARBA00011881"/>
    </source>
</evidence>